<evidence type="ECO:0000313" key="2">
    <source>
        <dbReference type="EMBL" id="MVZ61514.1"/>
    </source>
</evidence>
<evidence type="ECO:0000313" key="3">
    <source>
        <dbReference type="Proteomes" id="UP000435036"/>
    </source>
</evidence>
<name>A0A6N8KXG7_9SPHI</name>
<dbReference type="RefSeq" id="WP_160368178.1">
    <property type="nucleotide sequence ID" value="NZ_WSQA01000003.1"/>
</dbReference>
<evidence type="ECO:0000259" key="1">
    <source>
        <dbReference type="Pfam" id="PF01863"/>
    </source>
</evidence>
<protein>
    <submittedName>
        <fullName evidence="2">DUF45 domain-containing protein</fullName>
    </submittedName>
</protein>
<dbReference type="AlphaFoldDB" id="A0A6N8KXG7"/>
<accession>A0A6N8KXG7</accession>
<comment type="caution">
    <text evidence="2">The sequence shown here is derived from an EMBL/GenBank/DDBJ whole genome shotgun (WGS) entry which is preliminary data.</text>
</comment>
<dbReference type="Proteomes" id="UP000435036">
    <property type="component" value="Unassembled WGS sequence"/>
</dbReference>
<dbReference type="EMBL" id="WSQA01000003">
    <property type="protein sequence ID" value="MVZ61514.1"/>
    <property type="molecule type" value="Genomic_DNA"/>
</dbReference>
<organism evidence="2 3">
    <name type="scientific">Sphingobacterium humi</name>
    <dbReference type="NCBI Taxonomy" id="1796905"/>
    <lineage>
        <taxon>Bacteria</taxon>
        <taxon>Pseudomonadati</taxon>
        <taxon>Bacteroidota</taxon>
        <taxon>Sphingobacteriia</taxon>
        <taxon>Sphingobacteriales</taxon>
        <taxon>Sphingobacteriaceae</taxon>
        <taxon>Sphingobacterium</taxon>
    </lineage>
</organism>
<dbReference type="InterPro" id="IPR002725">
    <property type="entry name" value="YgjP-like_metallopeptidase"/>
</dbReference>
<gene>
    <name evidence="2" type="ORF">GQF63_05725</name>
</gene>
<reference evidence="2 3" key="1">
    <citation type="submission" date="2019-12" db="EMBL/GenBank/DDBJ databases">
        <authorList>
            <person name="Dong K."/>
        </authorList>
    </citation>
    <scope>NUCLEOTIDE SEQUENCE [LARGE SCALE GENOMIC DNA]</scope>
    <source>
        <strain evidence="2 3">JCM 31225</strain>
    </source>
</reference>
<keyword evidence="3" id="KW-1185">Reference proteome</keyword>
<feature type="domain" description="YgjP-like metallopeptidase" evidence="1">
    <location>
        <begin position="37"/>
        <end position="178"/>
    </location>
</feature>
<proteinExistence type="predicted"/>
<dbReference type="Pfam" id="PF01863">
    <property type="entry name" value="YgjP-like"/>
    <property type="match status" value="1"/>
</dbReference>
<sequence>MLIKVDDKEYQLITTEKKGIRFSNPANEIPIVYAHAQNSLDEVAAYIRQFQQPHQLQPQASSMLEFFRIELFDRKYAVKITRNEAFSPYIKGDLVYCSAKNNTDIQDAKFAKQLRLQLFEQHIRQRVGHWEEQLQVLANEISFRLLKASPYLSNADTKNICFNKQLMDLSMRTIDYFVFSALLPLLEDADEPALIGEYFPDIDQLLKQFDYG</sequence>
<dbReference type="OrthoDB" id="707540at2"/>